<sequence>MSDSSQKPWSNNPNAPKIPYELYFGEKTTFAGILIGAISYGIVIVLFLQCMGALFDPVNRRSGGVRWGLVAYSVAMFSFVTIFTAMNLNVQSISFIDNREFPGVKDVLPPGPLGYQLEIYSNVLSIVPNLMFLFNNWLADGLLLYRCYVIYAKNIWVIAFPCLMYLASLAMGIMLIYQTSQPDSSIWNSIAINFGLPYFSISVSLNILLTLMIVTRLVLHSRKILNTMGAPAGAGGLYKAIVTMLIESSALYAVSSILFIGPWGANSHVADIFLPILAETQVIAPLLIIQRVANQSALTSNIVVSGPATSLNFRSRGKSTGASSTLPDGYSMDSVGRYGKGTDELGVGVESTIDFRRGEV</sequence>
<evidence type="ECO:0000313" key="2">
    <source>
        <dbReference type="Proteomes" id="UP000886501"/>
    </source>
</evidence>
<gene>
    <name evidence="1" type="ORF">BDM02DRAFT_3183873</name>
</gene>
<dbReference type="EMBL" id="MU117970">
    <property type="protein sequence ID" value="KAF9652147.1"/>
    <property type="molecule type" value="Genomic_DNA"/>
</dbReference>
<reference evidence="1" key="1">
    <citation type="submission" date="2019-10" db="EMBL/GenBank/DDBJ databases">
        <authorList>
            <consortium name="DOE Joint Genome Institute"/>
            <person name="Kuo A."/>
            <person name="Miyauchi S."/>
            <person name="Kiss E."/>
            <person name="Drula E."/>
            <person name="Kohler A."/>
            <person name="Sanchez-Garcia M."/>
            <person name="Andreopoulos B."/>
            <person name="Barry K.W."/>
            <person name="Bonito G."/>
            <person name="Buee M."/>
            <person name="Carver A."/>
            <person name="Chen C."/>
            <person name="Cichocki N."/>
            <person name="Clum A."/>
            <person name="Culley D."/>
            <person name="Crous P.W."/>
            <person name="Fauchery L."/>
            <person name="Girlanda M."/>
            <person name="Hayes R."/>
            <person name="Keri Z."/>
            <person name="Labutti K."/>
            <person name="Lipzen A."/>
            <person name="Lombard V."/>
            <person name="Magnuson J."/>
            <person name="Maillard F."/>
            <person name="Morin E."/>
            <person name="Murat C."/>
            <person name="Nolan M."/>
            <person name="Ohm R."/>
            <person name="Pangilinan J."/>
            <person name="Pereira M."/>
            <person name="Perotto S."/>
            <person name="Peter M."/>
            <person name="Riley R."/>
            <person name="Sitrit Y."/>
            <person name="Stielow B."/>
            <person name="Szollosi G."/>
            <person name="Zifcakova L."/>
            <person name="Stursova M."/>
            <person name="Spatafora J.W."/>
            <person name="Tedersoo L."/>
            <person name="Vaario L.-M."/>
            <person name="Yamada A."/>
            <person name="Yan M."/>
            <person name="Wang P."/>
            <person name="Xu J."/>
            <person name="Bruns T."/>
            <person name="Baldrian P."/>
            <person name="Vilgalys R."/>
            <person name="Henrissat B."/>
            <person name="Grigoriev I.V."/>
            <person name="Hibbett D."/>
            <person name="Nagy L.G."/>
            <person name="Martin F.M."/>
        </authorList>
    </citation>
    <scope>NUCLEOTIDE SEQUENCE</scope>
    <source>
        <strain evidence="1">P2</strain>
    </source>
</reference>
<organism evidence="1 2">
    <name type="scientific">Thelephora ganbajun</name>
    <name type="common">Ganba fungus</name>
    <dbReference type="NCBI Taxonomy" id="370292"/>
    <lineage>
        <taxon>Eukaryota</taxon>
        <taxon>Fungi</taxon>
        <taxon>Dikarya</taxon>
        <taxon>Basidiomycota</taxon>
        <taxon>Agaricomycotina</taxon>
        <taxon>Agaricomycetes</taxon>
        <taxon>Thelephorales</taxon>
        <taxon>Thelephoraceae</taxon>
        <taxon>Thelephora</taxon>
    </lineage>
</organism>
<proteinExistence type="predicted"/>
<accession>A0ACB6ZRJ3</accession>
<protein>
    <submittedName>
        <fullName evidence="1">Uncharacterized protein</fullName>
    </submittedName>
</protein>
<name>A0ACB6ZRJ3_THEGA</name>
<keyword evidence="2" id="KW-1185">Reference proteome</keyword>
<reference evidence="1" key="2">
    <citation type="journal article" date="2020" name="Nat. Commun.">
        <title>Large-scale genome sequencing of mycorrhizal fungi provides insights into the early evolution of symbiotic traits.</title>
        <authorList>
            <person name="Miyauchi S."/>
            <person name="Kiss E."/>
            <person name="Kuo A."/>
            <person name="Drula E."/>
            <person name="Kohler A."/>
            <person name="Sanchez-Garcia M."/>
            <person name="Morin E."/>
            <person name="Andreopoulos B."/>
            <person name="Barry K.W."/>
            <person name="Bonito G."/>
            <person name="Buee M."/>
            <person name="Carver A."/>
            <person name="Chen C."/>
            <person name="Cichocki N."/>
            <person name="Clum A."/>
            <person name="Culley D."/>
            <person name="Crous P.W."/>
            <person name="Fauchery L."/>
            <person name="Girlanda M."/>
            <person name="Hayes R.D."/>
            <person name="Keri Z."/>
            <person name="LaButti K."/>
            <person name="Lipzen A."/>
            <person name="Lombard V."/>
            <person name="Magnuson J."/>
            <person name="Maillard F."/>
            <person name="Murat C."/>
            <person name="Nolan M."/>
            <person name="Ohm R.A."/>
            <person name="Pangilinan J."/>
            <person name="Pereira M.F."/>
            <person name="Perotto S."/>
            <person name="Peter M."/>
            <person name="Pfister S."/>
            <person name="Riley R."/>
            <person name="Sitrit Y."/>
            <person name="Stielow J.B."/>
            <person name="Szollosi G."/>
            <person name="Zifcakova L."/>
            <person name="Stursova M."/>
            <person name="Spatafora J.W."/>
            <person name="Tedersoo L."/>
            <person name="Vaario L.M."/>
            <person name="Yamada A."/>
            <person name="Yan M."/>
            <person name="Wang P."/>
            <person name="Xu J."/>
            <person name="Bruns T."/>
            <person name="Baldrian P."/>
            <person name="Vilgalys R."/>
            <person name="Dunand C."/>
            <person name="Henrissat B."/>
            <person name="Grigoriev I.V."/>
            <person name="Hibbett D."/>
            <person name="Nagy L.G."/>
            <person name="Martin F.M."/>
        </authorList>
    </citation>
    <scope>NUCLEOTIDE SEQUENCE</scope>
    <source>
        <strain evidence="1">P2</strain>
    </source>
</reference>
<evidence type="ECO:0000313" key="1">
    <source>
        <dbReference type="EMBL" id="KAF9652147.1"/>
    </source>
</evidence>
<comment type="caution">
    <text evidence="1">The sequence shown here is derived from an EMBL/GenBank/DDBJ whole genome shotgun (WGS) entry which is preliminary data.</text>
</comment>
<dbReference type="Proteomes" id="UP000886501">
    <property type="component" value="Unassembled WGS sequence"/>
</dbReference>